<feature type="transmembrane region" description="Helical" evidence="5">
    <location>
        <begin position="338"/>
        <end position="358"/>
    </location>
</feature>
<feature type="transmembrane region" description="Helical" evidence="5">
    <location>
        <begin position="186"/>
        <end position="212"/>
    </location>
</feature>
<feature type="transmembrane region" description="Helical" evidence="5">
    <location>
        <begin position="81"/>
        <end position="101"/>
    </location>
</feature>
<feature type="domain" description="Anoctamin transmembrane" evidence="6">
    <location>
        <begin position="64"/>
        <end position="567"/>
    </location>
</feature>
<dbReference type="AlphaFoldDB" id="A0A0H5RD61"/>
<dbReference type="InterPro" id="IPR007632">
    <property type="entry name" value="Anoctamin"/>
</dbReference>
<dbReference type="PANTHER" id="PTHR12308">
    <property type="entry name" value="ANOCTAMIN"/>
    <property type="match status" value="1"/>
</dbReference>
<evidence type="ECO:0000256" key="4">
    <source>
        <dbReference type="ARBA" id="ARBA00023136"/>
    </source>
</evidence>
<evidence type="ECO:0000259" key="6">
    <source>
        <dbReference type="Pfam" id="PF04547"/>
    </source>
</evidence>
<accession>A0A0H5RD61</accession>
<proteinExistence type="predicted"/>
<dbReference type="GO" id="GO:0016020">
    <property type="term" value="C:membrane"/>
    <property type="evidence" value="ECO:0007669"/>
    <property type="project" value="UniProtKB-SubCell"/>
</dbReference>
<protein>
    <recommendedName>
        <fullName evidence="6">Anoctamin transmembrane domain-containing protein</fullName>
    </recommendedName>
</protein>
<evidence type="ECO:0000313" key="7">
    <source>
        <dbReference type="EMBL" id="CRZ11923.1"/>
    </source>
</evidence>
<keyword evidence="3 5" id="KW-1133">Transmembrane helix</keyword>
<comment type="subcellular location">
    <subcellularLocation>
        <location evidence="1">Membrane</location>
        <topology evidence="1">Multi-pass membrane protein</topology>
    </subcellularLocation>
</comment>
<evidence type="ECO:0000256" key="3">
    <source>
        <dbReference type="ARBA" id="ARBA00022989"/>
    </source>
</evidence>
<sequence>MRFQTRFIQVHLRQLLFWRRNLFQINEYFNGPKIDISPKSGQPVELTDDASYRVGYDFFIFELRRHSGETVAMQYAFAVHFLRWIVIPAVIGLSVALAYAVNGIDDRTYSRTIAAYGLLVPSIWIPIYIRMWQRKCAELSVIWNTSTTNERAYLNKEYSGATSKLTSDLIENGEDDTNGKYRVFPFYVVFFISQLIVMMVGTSVFISCHVYLNSYEACNTTTSYVCLSSATRWVLSIIISVSMGALMSFFQVKAKSIASWFAKMENHRLEFRLSESLIEKTFWMQWTSLYPWFMSVSFAFVAFGEDLHAFLEANASSLLVFKFDRRAFDLNSTLVVPIYAYLGINFVILTMLPSVHLLRKHRRIVEKSKEPIELQVIDQNQRLKAHSFSAQLRFNLDMPVGIHCPDIQQSFRDLVESMNLTQRASYKDYDDIVVYLGIIASFSVVSPIISVIACVHALCELHCDVLKMAFVYQRSQPRRARNAGSWEKYLLVAMVLGGIISVGMVCFSTGHLEAFVQGCERSANYGPNHDCVSISYRIMVALLLEHLVLILQALTMSLISREPKWIAWRSFDTQRRRYQFMKNYKKTEGHYVETRK</sequence>
<feature type="transmembrane region" description="Helical" evidence="5">
    <location>
        <begin position="282"/>
        <end position="303"/>
    </location>
</feature>
<reference evidence="7" key="1">
    <citation type="submission" date="2015-04" db="EMBL/GenBank/DDBJ databases">
        <title>The genome sequence of the plant pathogenic Rhizarian Plasmodiophora brassicae reveals insights in its biotrophic life cycle and the origin of chitin synthesis.</title>
        <authorList>
            <person name="Schwelm A."/>
            <person name="Fogelqvist J."/>
            <person name="Knaust A."/>
            <person name="Julke S."/>
            <person name="Lilja T."/>
            <person name="Dhandapani V."/>
            <person name="Bonilla-Rosso G."/>
            <person name="Karlsson M."/>
            <person name="Shevchenko A."/>
            <person name="Choi S.R."/>
            <person name="Kim H.G."/>
            <person name="Park J.Y."/>
            <person name="Lim Y.P."/>
            <person name="Ludwig-Muller J."/>
            <person name="Dixelius C."/>
        </authorList>
    </citation>
    <scope>NUCLEOTIDE SEQUENCE</scope>
    <source>
        <tissue evidence="7">Potato root galls</tissue>
    </source>
</reference>
<evidence type="ECO:0000256" key="1">
    <source>
        <dbReference type="ARBA" id="ARBA00004141"/>
    </source>
</evidence>
<evidence type="ECO:0000256" key="5">
    <source>
        <dbReference type="SAM" id="Phobius"/>
    </source>
</evidence>
<feature type="transmembrane region" description="Helical" evidence="5">
    <location>
        <begin position="232"/>
        <end position="250"/>
    </location>
</feature>
<feature type="transmembrane region" description="Helical" evidence="5">
    <location>
        <begin position="489"/>
        <end position="514"/>
    </location>
</feature>
<dbReference type="GO" id="GO:0005254">
    <property type="term" value="F:chloride channel activity"/>
    <property type="evidence" value="ECO:0007669"/>
    <property type="project" value="TreeGrafter"/>
</dbReference>
<evidence type="ECO:0000256" key="2">
    <source>
        <dbReference type="ARBA" id="ARBA00022692"/>
    </source>
</evidence>
<keyword evidence="4 5" id="KW-0472">Membrane</keyword>
<feature type="transmembrane region" description="Helical" evidence="5">
    <location>
        <begin position="534"/>
        <end position="559"/>
    </location>
</feature>
<dbReference type="Pfam" id="PF04547">
    <property type="entry name" value="Anoctamin"/>
    <property type="match status" value="1"/>
</dbReference>
<dbReference type="InterPro" id="IPR049452">
    <property type="entry name" value="Anoctamin_TM"/>
</dbReference>
<dbReference type="EMBL" id="HACM01011481">
    <property type="protein sequence ID" value="CRZ11923.1"/>
    <property type="molecule type" value="Transcribed_RNA"/>
</dbReference>
<feature type="transmembrane region" description="Helical" evidence="5">
    <location>
        <begin position="113"/>
        <end position="129"/>
    </location>
</feature>
<dbReference type="PANTHER" id="PTHR12308:SF73">
    <property type="entry name" value="ANOCTAMIN"/>
    <property type="match status" value="1"/>
</dbReference>
<organism evidence="7">
    <name type="scientific">Spongospora subterranea</name>
    <dbReference type="NCBI Taxonomy" id="70186"/>
    <lineage>
        <taxon>Eukaryota</taxon>
        <taxon>Sar</taxon>
        <taxon>Rhizaria</taxon>
        <taxon>Endomyxa</taxon>
        <taxon>Phytomyxea</taxon>
        <taxon>Plasmodiophorida</taxon>
        <taxon>Plasmodiophoridae</taxon>
        <taxon>Spongospora</taxon>
    </lineage>
</organism>
<keyword evidence="2 5" id="KW-0812">Transmembrane</keyword>
<name>A0A0H5RD61_9EUKA</name>